<protein>
    <recommendedName>
        <fullName evidence="6">DNA/RNA-binding protein Alba-like domain-containing protein</fullName>
    </recommendedName>
</protein>
<comment type="caution">
    <text evidence="7">The sequence shown here is derived from an EMBL/GenBank/DDBJ whole genome shotgun (WGS) entry which is preliminary data.</text>
</comment>
<dbReference type="GO" id="GO:0005694">
    <property type="term" value="C:chromosome"/>
    <property type="evidence" value="ECO:0007669"/>
    <property type="project" value="UniProtKB-SubCell"/>
</dbReference>
<dbReference type="Pfam" id="PF01918">
    <property type="entry name" value="Alba"/>
    <property type="match status" value="1"/>
</dbReference>
<proteinExistence type="inferred from homology"/>
<dbReference type="GO" id="GO:0003723">
    <property type="term" value="F:RNA binding"/>
    <property type="evidence" value="ECO:0007669"/>
    <property type="project" value="InterPro"/>
</dbReference>
<name>X0UYN1_9ZZZZ</name>
<gene>
    <name evidence="7" type="ORF">S01H1_31842</name>
</gene>
<evidence type="ECO:0000256" key="1">
    <source>
        <dbReference type="ARBA" id="ARBA00004286"/>
    </source>
</evidence>
<evidence type="ECO:0000259" key="6">
    <source>
        <dbReference type="Pfam" id="PF01918"/>
    </source>
</evidence>
<dbReference type="InterPro" id="IPR002775">
    <property type="entry name" value="DNA/RNA-bd_Alba-like"/>
</dbReference>
<dbReference type="AlphaFoldDB" id="X0UYN1"/>
<dbReference type="NCBIfam" id="TIGR00285">
    <property type="entry name" value="DNA-binding protein Alba"/>
    <property type="match status" value="1"/>
</dbReference>
<dbReference type="PIRSF" id="PIRSF028732">
    <property type="entry name" value="Alba"/>
    <property type="match status" value="1"/>
</dbReference>
<keyword evidence="5" id="KW-0238">DNA-binding</keyword>
<keyword evidence="3" id="KW-0158">Chromosome</keyword>
<dbReference type="Gene3D" id="3.30.110.20">
    <property type="entry name" value="Alba-like domain"/>
    <property type="match status" value="1"/>
</dbReference>
<dbReference type="HAMAP" id="MF_01122">
    <property type="entry name" value="AlbA"/>
    <property type="match status" value="1"/>
</dbReference>
<evidence type="ECO:0000256" key="2">
    <source>
        <dbReference type="ARBA" id="ARBA00004496"/>
    </source>
</evidence>
<dbReference type="InterPro" id="IPR036882">
    <property type="entry name" value="Alba-like_dom_sf"/>
</dbReference>
<evidence type="ECO:0000256" key="3">
    <source>
        <dbReference type="ARBA" id="ARBA00022454"/>
    </source>
</evidence>
<accession>X0UYN1</accession>
<dbReference type="NCBIfam" id="NF003088">
    <property type="entry name" value="PRK04015.1"/>
    <property type="match status" value="1"/>
</dbReference>
<dbReference type="GO" id="GO:0005737">
    <property type="term" value="C:cytoplasm"/>
    <property type="evidence" value="ECO:0007669"/>
    <property type="project" value="UniProtKB-SubCell"/>
</dbReference>
<organism evidence="7">
    <name type="scientific">marine sediment metagenome</name>
    <dbReference type="NCBI Taxonomy" id="412755"/>
    <lineage>
        <taxon>unclassified sequences</taxon>
        <taxon>metagenomes</taxon>
        <taxon>ecological metagenomes</taxon>
    </lineage>
</organism>
<keyword evidence="4" id="KW-0963">Cytoplasm</keyword>
<evidence type="ECO:0000313" key="7">
    <source>
        <dbReference type="EMBL" id="GAF93505.1"/>
    </source>
</evidence>
<dbReference type="SUPFAM" id="SSF82704">
    <property type="entry name" value="AlbA-like"/>
    <property type="match status" value="1"/>
</dbReference>
<dbReference type="GO" id="GO:0003677">
    <property type="term" value="F:DNA binding"/>
    <property type="evidence" value="ECO:0007669"/>
    <property type="project" value="UniProtKB-KW"/>
</dbReference>
<feature type="domain" description="DNA/RNA-binding protein Alba-like" evidence="6">
    <location>
        <begin position="20"/>
        <end position="82"/>
    </location>
</feature>
<sequence length="108" mass="11791">MAEETTEGGTAEEKRRNDENVIYVGNKPPMSYVLAVVTQFNGGSDEVVIKARGRAISRAVDTAEITKNRFVTDAKIKDIKIGTEAITNEEGRTSNVSSIEISLTTKEK</sequence>
<comment type="subcellular location">
    <subcellularLocation>
        <location evidence="1">Chromosome</location>
    </subcellularLocation>
    <subcellularLocation>
        <location evidence="2">Cytoplasm</location>
    </subcellularLocation>
</comment>
<reference evidence="7" key="1">
    <citation type="journal article" date="2014" name="Front. Microbiol.">
        <title>High frequency of phylogenetically diverse reductive dehalogenase-homologous genes in deep subseafloor sedimentary metagenomes.</title>
        <authorList>
            <person name="Kawai M."/>
            <person name="Futagami T."/>
            <person name="Toyoda A."/>
            <person name="Takaki Y."/>
            <person name="Nishi S."/>
            <person name="Hori S."/>
            <person name="Arai W."/>
            <person name="Tsubouchi T."/>
            <person name="Morono Y."/>
            <person name="Uchiyama I."/>
            <person name="Ito T."/>
            <person name="Fujiyama A."/>
            <person name="Inagaki F."/>
            <person name="Takami H."/>
        </authorList>
    </citation>
    <scope>NUCLEOTIDE SEQUENCE</scope>
    <source>
        <strain evidence="7">Expedition CK06-06</strain>
    </source>
</reference>
<dbReference type="InterPro" id="IPR013795">
    <property type="entry name" value="DNA/RNA-bd_Alba"/>
</dbReference>
<evidence type="ECO:0000256" key="5">
    <source>
        <dbReference type="ARBA" id="ARBA00023125"/>
    </source>
</evidence>
<evidence type="ECO:0000256" key="4">
    <source>
        <dbReference type="ARBA" id="ARBA00022490"/>
    </source>
</evidence>
<dbReference type="EMBL" id="BARS01019673">
    <property type="protein sequence ID" value="GAF93505.1"/>
    <property type="molecule type" value="Genomic_DNA"/>
</dbReference>